<reference evidence="1" key="2">
    <citation type="journal article" date="2015" name="Data Brief">
        <title>Shoot transcriptome of the giant reed, Arundo donax.</title>
        <authorList>
            <person name="Barrero R.A."/>
            <person name="Guerrero F.D."/>
            <person name="Moolhuijzen P."/>
            <person name="Goolsby J.A."/>
            <person name="Tidwell J."/>
            <person name="Bellgard S.E."/>
            <person name="Bellgard M.I."/>
        </authorList>
    </citation>
    <scope>NUCLEOTIDE SEQUENCE</scope>
    <source>
        <tissue evidence="1">Shoot tissue taken approximately 20 cm above the soil surface</tissue>
    </source>
</reference>
<protein>
    <submittedName>
        <fullName evidence="1">Uncharacterized protein</fullName>
    </submittedName>
</protein>
<sequence length="35" mass="4217">MLSLLCFSGIFWQIIYSIIGRHKHNFGFNYGRCFF</sequence>
<reference evidence="1" key="1">
    <citation type="submission" date="2014-09" db="EMBL/GenBank/DDBJ databases">
        <authorList>
            <person name="Magalhaes I.L.F."/>
            <person name="Oliveira U."/>
            <person name="Santos F.R."/>
            <person name="Vidigal T.H.D.A."/>
            <person name="Brescovit A.D."/>
            <person name="Santos A.J."/>
        </authorList>
    </citation>
    <scope>NUCLEOTIDE SEQUENCE</scope>
    <source>
        <tissue evidence="1">Shoot tissue taken approximately 20 cm above the soil surface</tissue>
    </source>
</reference>
<proteinExistence type="predicted"/>
<organism evidence="1">
    <name type="scientific">Arundo donax</name>
    <name type="common">Giant reed</name>
    <name type="synonym">Donax arundinaceus</name>
    <dbReference type="NCBI Taxonomy" id="35708"/>
    <lineage>
        <taxon>Eukaryota</taxon>
        <taxon>Viridiplantae</taxon>
        <taxon>Streptophyta</taxon>
        <taxon>Embryophyta</taxon>
        <taxon>Tracheophyta</taxon>
        <taxon>Spermatophyta</taxon>
        <taxon>Magnoliopsida</taxon>
        <taxon>Liliopsida</taxon>
        <taxon>Poales</taxon>
        <taxon>Poaceae</taxon>
        <taxon>PACMAD clade</taxon>
        <taxon>Arundinoideae</taxon>
        <taxon>Arundineae</taxon>
        <taxon>Arundo</taxon>
    </lineage>
</organism>
<accession>A0A0A9B3J1</accession>
<name>A0A0A9B3J1_ARUDO</name>
<evidence type="ECO:0000313" key="1">
    <source>
        <dbReference type="EMBL" id="JAD56693.1"/>
    </source>
</evidence>
<dbReference type="AlphaFoldDB" id="A0A0A9B3J1"/>
<dbReference type="EMBL" id="GBRH01241202">
    <property type="protein sequence ID" value="JAD56693.1"/>
    <property type="molecule type" value="Transcribed_RNA"/>
</dbReference>